<gene>
    <name evidence="1" type="ORF">EZS28_033849</name>
</gene>
<organism evidence="1 2">
    <name type="scientific">Streblomastix strix</name>
    <dbReference type="NCBI Taxonomy" id="222440"/>
    <lineage>
        <taxon>Eukaryota</taxon>
        <taxon>Metamonada</taxon>
        <taxon>Preaxostyla</taxon>
        <taxon>Oxymonadida</taxon>
        <taxon>Streblomastigidae</taxon>
        <taxon>Streblomastix</taxon>
    </lineage>
</organism>
<name>A0A5J4UK66_9EUKA</name>
<reference evidence="1 2" key="1">
    <citation type="submission" date="2019-03" db="EMBL/GenBank/DDBJ databases">
        <title>Single cell metagenomics reveals metabolic interactions within the superorganism composed of flagellate Streblomastix strix and complex community of Bacteroidetes bacteria on its surface.</title>
        <authorList>
            <person name="Treitli S.C."/>
            <person name="Kolisko M."/>
            <person name="Husnik F."/>
            <person name="Keeling P."/>
            <person name="Hampl V."/>
        </authorList>
    </citation>
    <scope>NUCLEOTIDE SEQUENCE [LARGE SCALE GENOMIC DNA]</scope>
    <source>
        <strain evidence="1">ST1C</strain>
    </source>
</reference>
<proteinExistence type="predicted"/>
<dbReference type="EMBL" id="SNRW01015216">
    <property type="protein sequence ID" value="KAA6370624.1"/>
    <property type="molecule type" value="Genomic_DNA"/>
</dbReference>
<evidence type="ECO:0000313" key="1">
    <source>
        <dbReference type="EMBL" id="KAA6370624.1"/>
    </source>
</evidence>
<dbReference type="Proteomes" id="UP000324800">
    <property type="component" value="Unassembled WGS sequence"/>
</dbReference>
<accession>A0A5J4UK66</accession>
<dbReference type="AlphaFoldDB" id="A0A5J4UK66"/>
<sequence length="191" mass="22275">MDFIWTCEPNLDSGSKYDNQTPPLPPSKLAAVLVGSKLTEDTIYQLGAQMILNYQDRHKHYQQEDQSFNQQEGFIISEVMVWFTGQHKTPKFSLNKQSYIKTMLQLIFDREQLYDTSSALTYGAISNCNVQTRRYAHVRDIDILFNHWIAQHSDEMLSNKGIEIKFESFFLSLCILRLTEISEIEFNLSNF</sequence>
<protein>
    <submittedName>
        <fullName evidence="1">Uncharacterized protein</fullName>
    </submittedName>
</protein>
<comment type="caution">
    <text evidence="1">The sequence shown here is derived from an EMBL/GenBank/DDBJ whole genome shotgun (WGS) entry which is preliminary data.</text>
</comment>
<evidence type="ECO:0000313" key="2">
    <source>
        <dbReference type="Proteomes" id="UP000324800"/>
    </source>
</evidence>